<accession>M0HXW1</accession>
<dbReference type="PANTHER" id="PTHR37292">
    <property type="entry name" value="VNG6097C"/>
    <property type="match status" value="1"/>
</dbReference>
<keyword evidence="2" id="KW-1185">Reference proteome</keyword>
<protein>
    <submittedName>
        <fullName evidence="1">Uncharacterized protein</fullName>
    </submittedName>
</protein>
<dbReference type="EMBL" id="AOLK01000006">
    <property type="protein sequence ID" value="ELZ88517.1"/>
    <property type="molecule type" value="Genomic_DNA"/>
</dbReference>
<evidence type="ECO:0000313" key="1">
    <source>
        <dbReference type="EMBL" id="ELZ88517.1"/>
    </source>
</evidence>
<dbReference type="AlphaFoldDB" id="M0HXW1"/>
<dbReference type="PANTHER" id="PTHR37292:SF2">
    <property type="entry name" value="DUF262 DOMAIN-CONTAINING PROTEIN"/>
    <property type="match status" value="1"/>
</dbReference>
<dbReference type="Proteomes" id="UP000011612">
    <property type="component" value="Unassembled WGS sequence"/>
</dbReference>
<dbReference type="STRING" id="1230453.C453_01595"/>
<reference evidence="1 2" key="1">
    <citation type="journal article" date="2014" name="PLoS Genet.">
        <title>Phylogenetically driven sequencing of extremely halophilic archaea reveals strategies for static and dynamic osmo-response.</title>
        <authorList>
            <person name="Becker E.A."/>
            <person name="Seitzer P.M."/>
            <person name="Tritt A."/>
            <person name="Larsen D."/>
            <person name="Krusor M."/>
            <person name="Yao A.I."/>
            <person name="Wu D."/>
            <person name="Madern D."/>
            <person name="Eisen J.A."/>
            <person name="Darling A.E."/>
            <person name="Facciotti M.T."/>
        </authorList>
    </citation>
    <scope>NUCLEOTIDE SEQUENCE [LARGE SCALE GENOMIC DNA]</scope>
    <source>
        <strain evidence="1 2">ATCC BAA-1513</strain>
    </source>
</reference>
<comment type="caution">
    <text evidence="1">The sequence shown here is derived from an EMBL/GenBank/DDBJ whole genome shotgun (WGS) entry which is preliminary data.</text>
</comment>
<name>M0HXW1_HALEO</name>
<proteinExistence type="predicted"/>
<organism evidence="1 2">
    <name type="scientific">Haloferax elongans ATCC BAA-1513</name>
    <dbReference type="NCBI Taxonomy" id="1230453"/>
    <lineage>
        <taxon>Archaea</taxon>
        <taxon>Methanobacteriati</taxon>
        <taxon>Methanobacteriota</taxon>
        <taxon>Stenosarchaea group</taxon>
        <taxon>Halobacteria</taxon>
        <taxon>Halobacteriales</taxon>
        <taxon>Haloferacaceae</taxon>
        <taxon>Haloferax</taxon>
    </lineage>
</organism>
<sequence length="213" mass="24320">MVQRWYWASTFSRRYSGSSDTISYKDYTEGRDWIRGERTEVPEAIQDASTVIPVELDLSSLTRGGPYSGIMSLLVLNDARDFGTFESITVHEVDDHHIFPDGKLKNGATGSKYGKTARNQILNRTVIESQNNRFNIRDHLPGDYIPDMIDAHPQGEAGIKDLLQGHFISEDGFEALLSDDYERFCQARKEVLRNEIERRIRASIDWAVSEEMV</sequence>
<dbReference type="PATRIC" id="fig|1230453.4.peg.280"/>
<gene>
    <name evidence="1" type="ORF">C453_01595</name>
</gene>
<evidence type="ECO:0000313" key="2">
    <source>
        <dbReference type="Proteomes" id="UP000011612"/>
    </source>
</evidence>